<organism evidence="9 10">
    <name type="scientific">Rhizobium subbaraonis</name>
    <dbReference type="NCBI Taxonomy" id="908946"/>
    <lineage>
        <taxon>Bacteria</taxon>
        <taxon>Pseudomonadati</taxon>
        <taxon>Pseudomonadota</taxon>
        <taxon>Alphaproteobacteria</taxon>
        <taxon>Hyphomicrobiales</taxon>
        <taxon>Rhizobiaceae</taxon>
        <taxon>Rhizobium/Agrobacterium group</taxon>
        <taxon>Rhizobium</taxon>
    </lineage>
</organism>
<evidence type="ECO:0000256" key="6">
    <source>
        <dbReference type="ARBA" id="ARBA00067332"/>
    </source>
</evidence>
<dbReference type="InterPro" id="IPR036390">
    <property type="entry name" value="WH_DNA-bd_sf"/>
</dbReference>
<dbReference type="Gene3D" id="1.10.10.10">
    <property type="entry name" value="Winged helix-like DNA-binding domain superfamily/Winged helix DNA-binding domain"/>
    <property type="match status" value="1"/>
</dbReference>
<keyword evidence="4" id="KW-0804">Transcription</keyword>
<evidence type="ECO:0000256" key="2">
    <source>
        <dbReference type="ARBA" id="ARBA00023015"/>
    </source>
</evidence>
<accession>A0A285U656</accession>
<dbReference type="PROSITE" id="PS50931">
    <property type="entry name" value="HTH_LYSR"/>
    <property type="match status" value="1"/>
</dbReference>
<dbReference type="FunFam" id="1.10.10.10:FF:000001">
    <property type="entry name" value="LysR family transcriptional regulator"/>
    <property type="match status" value="1"/>
</dbReference>
<dbReference type="SUPFAM" id="SSF53850">
    <property type="entry name" value="Periplasmic binding protein-like II"/>
    <property type="match status" value="1"/>
</dbReference>
<dbReference type="GO" id="GO:0003700">
    <property type="term" value="F:DNA-binding transcription factor activity"/>
    <property type="evidence" value="ECO:0007669"/>
    <property type="project" value="InterPro"/>
</dbReference>
<name>A0A285U656_9HYPH</name>
<proteinExistence type="inferred from homology"/>
<dbReference type="InterPro" id="IPR005119">
    <property type="entry name" value="LysR_subst-bd"/>
</dbReference>
<dbReference type="Proteomes" id="UP000219167">
    <property type="component" value="Unassembled WGS sequence"/>
</dbReference>
<evidence type="ECO:0000313" key="9">
    <source>
        <dbReference type="EMBL" id="SOC37430.1"/>
    </source>
</evidence>
<keyword evidence="3" id="KW-0238">DNA-binding</keyword>
<dbReference type="Pfam" id="PF00126">
    <property type="entry name" value="HTH_1"/>
    <property type="match status" value="1"/>
</dbReference>
<evidence type="ECO:0000259" key="8">
    <source>
        <dbReference type="PROSITE" id="PS50931"/>
    </source>
</evidence>
<dbReference type="GO" id="GO:0003677">
    <property type="term" value="F:DNA binding"/>
    <property type="evidence" value="ECO:0007669"/>
    <property type="project" value="UniProtKB-KW"/>
</dbReference>
<dbReference type="GO" id="GO:0032993">
    <property type="term" value="C:protein-DNA complex"/>
    <property type="evidence" value="ECO:0007669"/>
    <property type="project" value="TreeGrafter"/>
</dbReference>
<keyword evidence="10" id="KW-1185">Reference proteome</keyword>
<keyword evidence="2" id="KW-0805">Transcription regulation</keyword>
<dbReference type="Gene3D" id="3.40.190.10">
    <property type="entry name" value="Periplasmic binding protein-like II"/>
    <property type="match status" value="2"/>
</dbReference>
<evidence type="ECO:0000256" key="1">
    <source>
        <dbReference type="ARBA" id="ARBA00009437"/>
    </source>
</evidence>
<evidence type="ECO:0000256" key="5">
    <source>
        <dbReference type="ARBA" id="ARBA00054626"/>
    </source>
</evidence>
<evidence type="ECO:0000256" key="4">
    <source>
        <dbReference type="ARBA" id="ARBA00023163"/>
    </source>
</evidence>
<evidence type="ECO:0000256" key="3">
    <source>
        <dbReference type="ARBA" id="ARBA00023125"/>
    </source>
</evidence>
<comment type="function">
    <text evidence="5">Transcriptional regulator of the ttuABCDE tartrate utilization operon.</text>
</comment>
<comment type="similarity">
    <text evidence="1">Belongs to the LysR transcriptional regulatory family.</text>
</comment>
<gene>
    <name evidence="9" type="ORF">SAMN05892877_104161</name>
</gene>
<dbReference type="EMBL" id="OBQD01000004">
    <property type="protein sequence ID" value="SOC37430.1"/>
    <property type="molecule type" value="Genomic_DNA"/>
</dbReference>
<dbReference type="PANTHER" id="PTHR30346:SF0">
    <property type="entry name" value="HCA OPERON TRANSCRIPTIONAL ACTIVATOR HCAR"/>
    <property type="match status" value="1"/>
</dbReference>
<reference evidence="9 10" key="1">
    <citation type="submission" date="2017-08" db="EMBL/GenBank/DDBJ databases">
        <authorList>
            <person name="de Groot N.N."/>
        </authorList>
    </citation>
    <scope>NUCLEOTIDE SEQUENCE [LARGE SCALE GENOMIC DNA]</scope>
    <source>
        <strain evidence="9 10">JC85</strain>
    </source>
</reference>
<dbReference type="PRINTS" id="PR00039">
    <property type="entry name" value="HTHLYSR"/>
</dbReference>
<dbReference type="CDD" id="cd08414">
    <property type="entry name" value="PBP2_LTTR_aromatics_like"/>
    <property type="match status" value="1"/>
</dbReference>
<dbReference type="AlphaFoldDB" id="A0A285U656"/>
<dbReference type="InterPro" id="IPR000847">
    <property type="entry name" value="LysR_HTH_N"/>
</dbReference>
<dbReference type="InterPro" id="IPR036388">
    <property type="entry name" value="WH-like_DNA-bd_sf"/>
</dbReference>
<dbReference type="SUPFAM" id="SSF46785">
    <property type="entry name" value="Winged helix' DNA-binding domain"/>
    <property type="match status" value="1"/>
</dbReference>
<protein>
    <recommendedName>
        <fullName evidence="6">HTH-type transcriptional regulator TtuA</fullName>
    </recommendedName>
    <alternativeName>
        <fullName evidence="7">Tartrate utilization transcriptional regulator</fullName>
    </alternativeName>
</protein>
<evidence type="ECO:0000256" key="7">
    <source>
        <dbReference type="ARBA" id="ARBA00083243"/>
    </source>
</evidence>
<dbReference type="PANTHER" id="PTHR30346">
    <property type="entry name" value="TRANSCRIPTIONAL DUAL REGULATOR HCAR-RELATED"/>
    <property type="match status" value="1"/>
</dbReference>
<feature type="domain" description="HTH lysR-type" evidence="8">
    <location>
        <begin position="31"/>
        <end position="79"/>
    </location>
</feature>
<dbReference type="Pfam" id="PF03466">
    <property type="entry name" value="LysR_substrate"/>
    <property type="match status" value="1"/>
</dbReference>
<evidence type="ECO:0000313" key="10">
    <source>
        <dbReference type="Proteomes" id="UP000219167"/>
    </source>
</evidence>
<sequence>MRRRRGNSHGAEGVIAIPGGRIPMIALVQTLAVAEYLSFHRAALALGTSQSSVSTRIKALEEDLGITLFDRNTRGVRLTEAGRRFVDQVHDAMGILDRAIQTAGMQSRGEDGEIRIGVHAITPGCFLNRLLESFQTEHPGVRPSITEGTARDTQLMVREGQLDAAFMAGNYEIPDLNCRVIWHDRLMVALPARHALAAQQNLEWRQLAEETFLVRHNGTGPQVHDLIVARSAGKRLTPAIQRVDVERSTLMSMIAAGHGISLFVKESTAAAMANVVFLPILDEPETIPFSAVWSPRNRDPLLSNLLALATKMGRSHPKSDSR</sequence>